<feature type="compositionally biased region" description="Basic and acidic residues" evidence="1">
    <location>
        <begin position="222"/>
        <end position="231"/>
    </location>
</feature>
<feature type="region of interest" description="Disordered" evidence="1">
    <location>
        <begin position="222"/>
        <end position="242"/>
    </location>
</feature>
<evidence type="ECO:0000256" key="2">
    <source>
        <dbReference type="SAM" id="Phobius"/>
    </source>
</evidence>
<dbReference type="PANTHER" id="PTHR35896:SF3">
    <property type="entry name" value="MAJOR FACILITATOR SUPERFAMILY TRANSPORTER"/>
    <property type="match status" value="1"/>
</dbReference>
<sequence>MAWKFEMEEDKESDASKTDSLRSKISKTPTIFSLCATFLLASTLSLATANYYSLFTHSFLAVSSPQFPSTDKFPEPQYSNCGDSPSEARKRNCSFDLLSFSWQTQECFDSEVINSFLAHPSRPWVYYTSPSANETVAPEVVAQGETVAYVTWEYHVVHCTYMWMQMHRAYAERGFIDSHVDSWAHTRHCQVVSLEKSFTPETVNVEGKLRYPECRRVNVGKPKDWPSDHETAFATMPPHVSR</sequence>
<accession>A0AAD4PXT5</accession>
<keyword evidence="4" id="KW-1185">Reference proteome</keyword>
<comment type="caution">
    <text evidence="3">The sequence shown here is derived from an EMBL/GenBank/DDBJ whole genome shotgun (WGS) entry which is preliminary data.</text>
</comment>
<feature type="transmembrane region" description="Helical" evidence="2">
    <location>
        <begin position="31"/>
        <end position="52"/>
    </location>
</feature>
<dbReference type="RefSeq" id="XP_046069354.1">
    <property type="nucleotide sequence ID" value="XM_046216676.1"/>
</dbReference>
<dbReference type="EMBL" id="JAJTJA010000009">
    <property type="protein sequence ID" value="KAH8693684.1"/>
    <property type="molecule type" value="Genomic_DNA"/>
</dbReference>
<dbReference type="GeneID" id="70246963"/>
<reference evidence="3" key="1">
    <citation type="submission" date="2021-12" db="EMBL/GenBank/DDBJ databases">
        <title>Convergent genome expansion in fungi linked to evolution of root-endophyte symbiosis.</title>
        <authorList>
            <consortium name="DOE Joint Genome Institute"/>
            <person name="Ke Y.-H."/>
            <person name="Bonito G."/>
            <person name="Liao H.-L."/>
            <person name="Looney B."/>
            <person name="Rojas-Flechas A."/>
            <person name="Nash J."/>
            <person name="Hameed K."/>
            <person name="Schadt C."/>
            <person name="Martin F."/>
            <person name="Crous P.W."/>
            <person name="Miettinen O."/>
            <person name="Magnuson J.K."/>
            <person name="Labbe J."/>
            <person name="Jacobson D."/>
            <person name="Doktycz M.J."/>
            <person name="Veneault-Fourrey C."/>
            <person name="Kuo A."/>
            <person name="Mondo S."/>
            <person name="Calhoun S."/>
            <person name="Riley R."/>
            <person name="Ohm R."/>
            <person name="LaButti K."/>
            <person name="Andreopoulos B."/>
            <person name="Pangilinan J."/>
            <person name="Nolan M."/>
            <person name="Tritt A."/>
            <person name="Clum A."/>
            <person name="Lipzen A."/>
            <person name="Daum C."/>
            <person name="Barry K."/>
            <person name="Grigoriev I.V."/>
            <person name="Vilgalys R."/>
        </authorList>
    </citation>
    <scope>NUCLEOTIDE SEQUENCE</scope>
    <source>
        <strain evidence="3">PMI_201</strain>
    </source>
</reference>
<dbReference type="Proteomes" id="UP001201262">
    <property type="component" value="Unassembled WGS sequence"/>
</dbReference>
<keyword evidence="2" id="KW-0812">Transmembrane</keyword>
<organism evidence="3 4">
    <name type="scientific">Talaromyces proteolyticus</name>
    <dbReference type="NCBI Taxonomy" id="1131652"/>
    <lineage>
        <taxon>Eukaryota</taxon>
        <taxon>Fungi</taxon>
        <taxon>Dikarya</taxon>
        <taxon>Ascomycota</taxon>
        <taxon>Pezizomycotina</taxon>
        <taxon>Eurotiomycetes</taxon>
        <taxon>Eurotiomycetidae</taxon>
        <taxon>Eurotiales</taxon>
        <taxon>Trichocomaceae</taxon>
        <taxon>Talaromyces</taxon>
        <taxon>Talaromyces sect. Bacilispori</taxon>
    </lineage>
</organism>
<gene>
    <name evidence="3" type="ORF">BGW36DRAFT_383520</name>
</gene>
<dbReference type="PANTHER" id="PTHR35896">
    <property type="entry name" value="IG-LIKE DOMAIN-CONTAINING PROTEIN"/>
    <property type="match status" value="1"/>
</dbReference>
<keyword evidence="2" id="KW-1133">Transmembrane helix</keyword>
<evidence type="ECO:0000313" key="3">
    <source>
        <dbReference type="EMBL" id="KAH8693684.1"/>
    </source>
</evidence>
<name>A0AAD4PXT5_9EURO</name>
<dbReference type="InterPro" id="IPR053008">
    <property type="entry name" value="Phomopsin_biosynth_assoc"/>
</dbReference>
<dbReference type="AlphaFoldDB" id="A0AAD4PXT5"/>
<proteinExistence type="predicted"/>
<keyword evidence="2" id="KW-0472">Membrane</keyword>
<evidence type="ECO:0000256" key="1">
    <source>
        <dbReference type="SAM" id="MobiDB-lite"/>
    </source>
</evidence>
<evidence type="ECO:0000313" key="4">
    <source>
        <dbReference type="Proteomes" id="UP001201262"/>
    </source>
</evidence>
<protein>
    <submittedName>
        <fullName evidence="3">Uncharacterized protein</fullName>
    </submittedName>
</protein>